<keyword evidence="2" id="KW-1185">Reference proteome</keyword>
<evidence type="ECO:0000313" key="1">
    <source>
        <dbReference type="EMBL" id="QQR39913.1"/>
    </source>
</evidence>
<sequence>MASLLFGNFGRQRDAAVLAAYGWPQGLSDDEILTRLVALNKERAAEEAAGHVRWLRPDYQRPRFGTAAQKVQKGQLDLVAPEDKGKPPFPTDERRRTAAIFAILASASGPVSAADIATRFRKGKAVEREIALTLRAFVRFGDLASFDGGKTFLLRQVA</sequence>
<dbReference type="Proteomes" id="UP000595857">
    <property type="component" value="Chromosome"/>
</dbReference>
<evidence type="ECO:0000313" key="2">
    <source>
        <dbReference type="Proteomes" id="UP000595857"/>
    </source>
</evidence>
<protein>
    <submittedName>
        <fullName evidence="1">Uncharacterized protein</fullName>
    </submittedName>
</protein>
<gene>
    <name evidence="1" type="ORF">JI748_02545</name>
</gene>
<dbReference type="EMBL" id="CP068046">
    <property type="protein sequence ID" value="QQR39913.1"/>
    <property type="molecule type" value="Genomic_DNA"/>
</dbReference>
<name>A0ABX7C7Z5_9HYPH</name>
<organism evidence="1 2">
    <name type="scientific">Devosia rhizoryzae</name>
    <dbReference type="NCBI Taxonomy" id="2774137"/>
    <lineage>
        <taxon>Bacteria</taxon>
        <taxon>Pseudomonadati</taxon>
        <taxon>Pseudomonadota</taxon>
        <taxon>Alphaproteobacteria</taxon>
        <taxon>Hyphomicrobiales</taxon>
        <taxon>Devosiaceae</taxon>
        <taxon>Devosia</taxon>
    </lineage>
</organism>
<proteinExistence type="predicted"/>
<reference evidence="1 2" key="1">
    <citation type="submission" date="2021-01" db="EMBL/GenBank/DDBJ databases">
        <title>Genome seq and assembly of Devosia sp. LEGU1.</title>
        <authorList>
            <person name="Chhetri G."/>
        </authorList>
    </citation>
    <scope>NUCLEOTIDE SEQUENCE [LARGE SCALE GENOMIC DNA]</scope>
    <source>
        <strain evidence="1 2">LEGU1</strain>
    </source>
</reference>
<dbReference type="RefSeq" id="WP_201634769.1">
    <property type="nucleotide sequence ID" value="NZ_CP068046.1"/>
</dbReference>
<accession>A0ABX7C7Z5</accession>